<dbReference type="PANTHER" id="PTHR21600">
    <property type="entry name" value="MITOCHONDRIAL RNA PSEUDOURIDINE SYNTHASE"/>
    <property type="match status" value="1"/>
</dbReference>
<dbReference type="EC" id="5.4.99.-" evidence="5"/>
<dbReference type="EMBL" id="JAHLQI010000004">
    <property type="protein sequence ID" value="MBU5490703.1"/>
    <property type="molecule type" value="Genomic_DNA"/>
</dbReference>
<gene>
    <name evidence="7" type="ORF">KQI75_08740</name>
</gene>
<dbReference type="InterPro" id="IPR006145">
    <property type="entry name" value="PsdUridine_synth_RsuA/RluA"/>
</dbReference>
<comment type="caution">
    <text evidence="7">The sequence shown here is derived from an EMBL/GenBank/DDBJ whole genome shotgun (WGS) entry which is preliminary data.</text>
</comment>
<dbReference type="Pfam" id="PF01479">
    <property type="entry name" value="S4"/>
    <property type="match status" value="1"/>
</dbReference>
<evidence type="ECO:0000256" key="1">
    <source>
        <dbReference type="ARBA" id="ARBA00000073"/>
    </source>
</evidence>
<evidence type="ECO:0000256" key="4">
    <source>
        <dbReference type="PROSITE-ProRule" id="PRU00182"/>
    </source>
</evidence>
<evidence type="ECO:0000313" key="8">
    <source>
        <dbReference type="Proteomes" id="UP000783588"/>
    </source>
</evidence>
<accession>A0ABS6ESP1</accession>
<comment type="function">
    <text evidence="5">Responsible for synthesis of pseudouridine from uracil.</text>
</comment>
<proteinExistence type="inferred from homology"/>
<dbReference type="PROSITE" id="PS01129">
    <property type="entry name" value="PSI_RLU"/>
    <property type="match status" value="1"/>
</dbReference>
<name>A0ABS6ESP1_9FIRM</name>
<evidence type="ECO:0000256" key="2">
    <source>
        <dbReference type="ARBA" id="ARBA00010876"/>
    </source>
</evidence>
<dbReference type="InterPro" id="IPR002942">
    <property type="entry name" value="S4_RNA-bd"/>
</dbReference>
<dbReference type="SMART" id="SM00363">
    <property type="entry name" value="S4"/>
    <property type="match status" value="1"/>
</dbReference>
<reference evidence="7 8" key="1">
    <citation type="submission" date="2021-06" db="EMBL/GenBank/DDBJ databases">
        <authorList>
            <person name="Sun Q."/>
            <person name="Li D."/>
        </authorList>
    </citation>
    <scope>NUCLEOTIDE SEQUENCE [LARGE SCALE GENOMIC DNA]</scope>
    <source>
        <strain evidence="7 8">MSJd-7</strain>
    </source>
</reference>
<comment type="catalytic activity">
    <reaction evidence="1 5">
        <text>a uridine in RNA = a pseudouridine in RNA</text>
        <dbReference type="Rhea" id="RHEA:48348"/>
        <dbReference type="Rhea" id="RHEA-COMP:12068"/>
        <dbReference type="Rhea" id="RHEA-COMP:12069"/>
        <dbReference type="ChEBI" id="CHEBI:65314"/>
        <dbReference type="ChEBI" id="CHEBI:65315"/>
    </reaction>
</comment>
<feature type="domain" description="RNA-binding S4" evidence="6">
    <location>
        <begin position="14"/>
        <end position="78"/>
    </location>
</feature>
<comment type="similarity">
    <text evidence="2 5">Belongs to the pseudouridine synthase RluA family.</text>
</comment>
<protein>
    <recommendedName>
        <fullName evidence="5">Pseudouridine synthase</fullName>
        <ecNumber evidence="5">5.4.99.-</ecNumber>
    </recommendedName>
</protein>
<keyword evidence="8" id="KW-1185">Reference proteome</keyword>
<dbReference type="CDD" id="cd00165">
    <property type="entry name" value="S4"/>
    <property type="match status" value="1"/>
</dbReference>
<dbReference type="Proteomes" id="UP000783588">
    <property type="component" value="Unassembled WGS sequence"/>
</dbReference>
<keyword evidence="4" id="KW-0694">RNA-binding</keyword>
<keyword evidence="3 5" id="KW-0413">Isomerase</keyword>
<dbReference type="Pfam" id="PF00849">
    <property type="entry name" value="PseudoU_synth_2"/>
    <property type="match status" value="1"/>
</dbReference>
<dbReference type="PROSITE" id="PS50889">
    <property type="entry name" value="S4"/>
    <property type="match status" value="1"/>
</dbReference>
<dbReference type="PANTHER" id="PTHR21600:SF44">
    <property type="entry name" value="RIBOSOMAL LARGE SUBUNIT PSEUDOURIDINE SYNTHASE D"/>
    <property type="match status" value="1"/>
</dbReference>
<evidence type="ECO:0000259" key="6">
    <source>
        <dbReference type="SMART" id="SM00363"/>
    </source>
</evidence>
<dbReference type="NCBIfam" id="TIGR00005">
    <property type="entry name" value="rluA_subfam"/>
    <property type="match status" value="1"/>
</dbReference>
<dbReference type="InterPro" id="IPR006224">
    <property type="entry name" value="PsdUridine_synth_RluA-like_CS"/>
</dbReference>
<evidence type="ECO:0000256" key="5">
    <source>
        <dbReference type="RuleBase" id="RU362028"/>
    </source>
</evidence>
<evidence type="ECO:0000256" key="3">
    <source>
        <dbReference type="ARBA" id="ARBA00023235"/>
    </source>
</evidence>
<dbReference type="InterPro" id="IPR006225">
    <property type="entry name" value="PsdUridine_synth_RluC/D"/>
</dbReference>
<evidence type="ECO:0000313" key="7">
    <source>
        <dbReference type="EMBL" id="MBU5490703.1"/>
    </source>
</evidence>
<sequence length="307" mass="34236">MRRIIQVTETDSGQRIDKLLSQQLPELTRSAIQHLMQDGCVTIGEQPVKKNAKAAAGDVIAVEVPEPKEVSIEPENIPLDIVYEDEDIIVVNKPKGMVVHPAPGNWSGTLVNALMYHCGDSLSGINGEIRPGIVHRIDKDTSGLLVVAKNDRAHQSLAEQIQVHSAGRRYFAVVYGCPREETGTIQAPIARHPVDRKKMAVLAGGREAITHYQVLEHYQGYTLMKFRLETGRTHQIRVHMAHIGHPIIGDPLYGPAKDKWKLQGQCLHAGELELTHPVTGERMLFEAPLPEYFEKVLQKLRNQYGQV</sequence>
<dbReference type="RefSeq" id="WP_216470422.1">
    <property type="nucleotide sequence ID" value="NZ_JAHLQI010000004.1"/>
</dbReference>
<organism evidence="7 8">
    <name type="scientific">Butyricicoccus intestinisimiae</name>
    <dbReference type="NCBI Taxonomy" id="2841509"/>
    <lineage>
        <taxon>Bacteria</taxon>
        <taxon>Bacillati</taxon>
        <taxon>Bacillota</taxon>
        <taxon>Clostridia</taxon>
        <taxon>Eubacteriales</taxon>
        <taxon>Butyricicoccaceae</taxon>
        <taxon>Butyricicoccus</taxon>
    </lineage>
</organism>
<dbReference type="CDD" id="cd02869">
    <property type="entry name" value="PseudoU_synth_RluA_like"/>
    <property type="match status" value="1"/>
</dbReference>
<dbReference type="InterPro" id="IPR050188">
    <property type="entry name" value="RluA_PseudoU_synthase"/>
</dbReference>